<dbReference type="PANTHER" id="PTHR38797:SF4">
    <property type="entry name" value="NUCLEAR PORE COMPLEX PROTEIN NUP85"/>
    <property type="match status" value="1"/>
</dbReference>
<accession>A0A4Z1F6B5</accession>
<keyword evidence="2" id="KW-1185">Reference proteome</keyword>
<organism evidence="1 2">
    <name type="scientific">Botrytis paeoniae</name>
    <dbReference type="NCBI Taxonomy" id="278948"/>
    <lineage>
        <taxon>Eukaryota</taxon>
        <taxon>Fungi</taxon>
        <taxon>Dikarya</taxon>
        <taxon>Ascomycota</taxon>
        <taxon>Pezizomycotina</taxon>
        <taxon>Leotiomycetes</taxon>
        <taxon>Helotiales</taxon>
        <taxon>Sclerotiniaceae</taxon>
        <taxon>Botrytis</taxon>
    </lineage>
</organism>
<sequence length="210" mass="23978">MIFDFCSVCPKNALQILQDESKEALIGRWEIFVEVTKNVYWVRMGILALGQNYAEGMESLVFSTQDTVTEQYNLAAFAAIALSSGSHDWLSITALCCMREAIEVTRKRTISLAPVIILWILKVGSKVLSFSVFKRRWNNQAIGRRAFDLELTQIPGVLAQRPGVIYNRFSEKRWFFCKGRPEALTKDLNENTRVWAKDAIKHMTMFDSAV</sequence>
<dbReference type="Proteomes" id="UP000297910">
    <property type="component" value="Unassembled WGS sequence"/>
</dbReference>
<dbReference type="EMBL" id="PQXI01000380">
    <property type="protein sequence ID" value="TGO18462.1"/>
    <property type="molecule type" value="Genomic_DNA"/>
</dbReference>
<name>A0A4Z1F6B5_9HELO</name>
<dbReference type="PANTHER" id="PTHR38797">
    <property type="entry name" value="NUCLEAR PORE COMPLEX PROTEIN NUP85-RELATED"/>
    <property type="match status" value="1"/>
</dbReference>
<protein>
    <submittedName>
        <fullName evidence="1">Uncharacterized protein</fullName>
    </submittedName>
</protein>
<reference evidence="1 2" key="1">
    <citation type="submission" date="2017-12" db="EMBL/GenBank/DDBJ databases">
        <title>Comparative genomics of Botrytis spp.</title>
        <authorList>
            <person name="Valero-Jimenez C.A."/>
            <person name="Tapia P."/>
            <person name="Veloso J."/>
            <person name="Silva-Moreno E."/>
            <person name="Staats M."/>
            <person name="Valdes J.H."/>
            <person name="Van Kan J.A.L."/>
        </authorList>
    </citation>
    <scope>NUCLEOTIDE SEQUENCE [LARGE SCALE GENOMIC DNA]</scope>
    <source>
        <strain evidence="1 2">Bp0003</strain>
    </source>
</reference>
<dbReference type="InterPro" id="IPR022085">
    <property type="entry name" value="OpdG"/>
</dbReference>
<evidence type="ECO:0000313" key="2">
    <source>
        <dbReference type="Proteomes" id="UP000297910"/>
    </source>
</evidence>
<gene>
    <name evidence="1" type="ORF">BPAE_0382g00070</name>
</gene>
<dbReference type="InterPro" id="IPR053204">
    <property type="entry name" value="Oxopyrrolidines_Biosynth-assoc"/>
</dbReference>
<comment type="caution">
    <text evidence="1">The sequence shown here is derived from an EMBL/GenBank/DDBJ whole genome shotgun (WGS) entry which is preliminary data.</text>
</comment>
<dbReference type="AlphaFoldDB" id="A0A4Z1F6B5"/>
<evidence type="ECO:0000313" key="1">
    <source>
        <dbReference type="EMBL" id="TGO18462.1"/>
    </source>
</evidence>
<proteinExistence type="predicted"/>
<dbReference type="Pfam" id="PF12311">
    <property type="entry name" value="DUF3632"/>
    <property type="match status" value="1"/>
</dbReference>